<dbReference type="InterPro" id="IPR040828">
    <property type="entry name" value="pPIWI_RE_REase"/>
</dbReference>
<feature type="domain" description="REase associating with pPIWI RE" evidence="1">
    <location>
        <begin position="167"/>
        <end position="267"/>
    </location>
</feature>
<proteinExistence type="predicted"/>
<gene>
    <name evidence="2" type="ORF">TSA66_03290</name>
</gene>
<evidence type="ECO:0000259" key="1">
    <source>
        <dbReference type="Pfam" id="PF18154"/>
    </source>
</evidence>
<keyword evidence="3" id="KW-1185">Reference proteome</keyword>
<dbReference type="STRING" id="709839.TSA66_03290"/>
<name>A0A0C2BJ91_9BURK</name>
<protein>
    <recommendedName>
        <fullName evidence="1">REase associating with pPIWI RE domain-containing protein</fullName>
    </recommendedName>
</protein>
<organism evidence="2 3">
    <name type="scientific">Noviherbaspirillum autotrophicum</name>
    <dbReference type="NCBI Taxonomy" id="709839"/>
    <lineage>
        <taxon>Bacteria</taxon>
        <taxon>Pseudomonadati</taxon>
        <taxon>Pseudomonadota</taxon>
        <taxon>Betaproteobacteria</taxon>
        <taxon>Burkholderiales</taxon>
        <taxon>Oxalobacteraceae</taxon>
        <taxon>Noviherbaspirillum</taxon>
    </lineage>
</organism>
<dbReference type="EMBL" id="JWJG01000028">
    <property type="protein sequence ID" value="KIF80059.1"/>
    <property type="molecule type" value="Genomic_DNA"/>
</dbReference>
<dbReference type="Pfam" id="PF18154">
    <property type="entry name" value="pPIWI_RE_REase"/>
    <property type="match status" value="1"/>
</dbReference>
<accession>A0A0C2BJ91</accession>
<reference evidence="2 3" key="1">
    <citation type="submission" date="2014-12" db="EMBL/GenBank/DDBJ databases">
        <title>Denitrispirillum autotrophicum gen. nov., sp. nov., Denitrifying, Facultatively Autotrophic Bacteria Isolated from Rice Paddy Soil.</title>
        <authorList>
            <person name="Ishii S."/>
            <person name="Ashida N."/>
            <person name="Ohno H."/>
            <person name="Otsuka S."/>
            <person name="Yokota A."/>
            <person name="Senoo K."/>
        </authorList>
    </citation>
    <scope>NUCLEOTIDE SEQUENCE [LARGE SCALE GENOMIC DNA]</scope>
    <source>
        <strain evidence="2 3">TSA66</strain>
    </source>
</reference>
<comment type="caution">
    <text evidence="2">The sequence shown here is derived from an EMBL/GenBank/DDBJ whole genome shotgun (WGS) entry which is preliminary data.</text>
</comment>
<dbReference type="Proteomes" id="UP000031572">
    <property type="component" value="Unassembled WGS sequence"/>
</dbReference>
<dbReference type="AlphaFoldDB" id="A0A0C2BJ91"/>
<evidence type="ECO:0000313" key="2">
    <source>
        <dbReference type="EMBL" id="KIF80059.1"/>
    </source>
</evidence>
<sequence length="275" mass="30540">MDEHGLSTVRLIDADDAAPTEEAWDLADGFTGIGTSIEELLFQKLREQLDKQPAALANQYYTTIREFIIRNPIATRQDIFALGDEIPPPAWECVHPFYEPIPESWVTPEGVPHCAHCGNAMKRAPAGLVCRSSACSHGNGTRHGGYRPAADLMRVTRAIHQYWVEPGVDEIRLYDQLLATGKPAELYPFRDRVDIAVGEFGLDLKSYASPELLGTKIRKSKGGLAYYSRQLLVIPDWLVDMTPNYLERVTSAMEDASRSVCCVRASDAFREIAGA</sequence>
<evidence type="ECO:0000313" key="3">
    <source>
        <dbReference type="Proteomes" id="UP000031572"/>
    </source>
</evidence>